<reference evidence="2" key="1">
    <citation type="journal article" date="2019" name="Int. J. Syst. Evol. Microbiol.">
        <title>The Global Catalogue of Microorganisms (GCM) 10K type strain sequencing project: providing services to taxonomists for standard genome sequencing and annotation.</title>
        <authorList>
            <consortium name="The Broad Institute Genomics Platform"/>
            <consortium name="The Broad Institute Genome Sequencing Center for Infectious Disease"/>
            <person name="Wu L."/>
            <person name="Ma J."/>
        </authorList>
    </citation>
    <scope>NUCLEOTIDE SEQUENCE [LARGE SCALE GENOMIC DNA]</scope>
    <source>
        <strain evidence="2">JCM 9091</strain>
    </source>
</reference>
<dbReference type="PANTHER" id="PTHR38733">
    <property type="entry name" value="PROTEIN MCRC"/>
    <property type="match status" value="1"/>
</dbReference>
<keyword evidence="2" id="KW-1185">Reference proteome</keyword>
<comment type="caution">
    <text evidence="1">The sequence shown here is derived from an EMBL/GenBank/DDBJ whole genome shotgun (WGS) entry which is preliminary data.</text>
</comment>
<dbReference type="InterPro" id="IPR019292">
    <property type="entry name" value="McrC"/>
</dbReference>
<evidence type="ECO:0000313" key="1">
    <source>
        <dbReference type="EMBL" id="GAA3051093.1"/>
    </source>
</evidence>
<gene>
    <name evidence="1" type="ORF">GCM10010448_37770</name>
</gene>
<evidence type="ECO:0000313" key="2">
    <source>
        <dbReference type="Proteomes" id="UP001501532"/>
    </source>
</evidence>
<accession>A0ABP6LN04</accession>
<protein>
    <submittedName>
        <fullName evidence="1">McrBC 5-methylcytosine restriction system component</fullName>
    </submittedName>
</protein>
<dbReference type="PANTHER" id="PTHR38733:SF1">
    <property type="entry name" value="TYPE IV METHYL-DIRECTED RESTRICTION ENZYME ECOKMCRBC"/>
    <property type="match status" value="1"/>
</dbReference>
<dbReference type="Proteomes" id="UP001501532">
    <property type="component" value="Unassembled WGS sequence"/>
</dbReference>
<sequence length="413" mass="45160">MPDHRPEIRLGEYQTTDLGTDQLTAGDVARLHALQGRGCLSLTTSRTGWRLKAGATVGVLVLDRIRLVVEPRFAIPGDQLMTWLAYALHTHVPMTARRWSTGPDGYADLVAAALLEECEKLLREGLRRDYVRRQSLEPVLRGRLDVAAQATRRFGQLDQLHVRTFDREADIWDNLVLGIALQAAFSLTSDSRLASALHGITDAFPHASTPATALRALQRTQYTRLNARYRPAHTWARLLLRGGGVTDLQTDDGTTAGGLLLAMPALWEAVVRRLATEAAVPRGGRPVPSNGGTGITVRGDLGSTSTFRPDLLLRLPATGTDQYTLLPIDAKYKRYDRRGVSAGDIHQLLTYSAGYTPAEAPRAVIVHPQPGEYARRTLRIGSPQRGLGVIHVLGIDTHAPPEQASAWMRAALP</sequence>
<proteinExistence type="predicted"/>
<dbReference type="Pfam" id="PF10117">
    <property type="entry name" value="McrBC"/>
    <property type="match status" value="1"/>
</dbReference>
<organism evidence="1 2">
    <name type="scientific">Streptomyces glomeratus</name>
    <dbReference type="NCBI Taxonomy" id="284452"/>
    <lineage>
        <taxon>Bacteria</taxon>
        <taxon>Bacillati</taxon>
        <taxon>Actinomycetota</taxon>
        <taxon>Actinomycetes</taxon>
        <taxon>Kitasatosporales</taxon>
        <taxon>Streptomycetaceae</taxon>
        <taxon>Streptomyces</taxon>
    </lineage>
</organism>
<name>A0ABP6LN04_9ACTN</name>
<dbReference type="RefSeq" id="WP_234517406.1">
    <property type="nucleotide sequence ID" value="NZ_BAAAUF010000032.1"/>
</dbReference>
<dbReference type="EMBL" id="BAAAUF010000032">
    <property type="protein sequence ID" value="GAA3051093.1"/>
    <property type="molecule type" value="Genomic_DNA"/>
</dbReference>